<dbReference type="STRING" id="391616.OA238_c12060"/>
<dbReference type="InterPro" id="IPR000182">
    <property type="entry name" value="GNAT_dom"/>
</dbReference>
<dbReference type="PANTHER" id="PTHR43792:SF1">
    <property type="entry name" value="N-ACETYLTRANSFERASE DOMAIN-CONTAINING PROTEIN"/>
    <property type="match status" value="1"/>
</dbReference>
<evidence type="ECO:0000313" key="2">
    <source>
        <dbReference type="EMBL" id="AGI71382.1"/>
    </source>
</evidence>
<dbReference type="Gene3D" id="3.40.630.30">
    <property type="match status" value="1"/>
</dbReference>
<protein>
    <recommendedName>
        <fullName evidence="1">N-acetyltransferase domain-containing protein</fullName>
    </recommendedName>
</protein>
<dbReference type="Proteomes" id="UP000004688">
    <property type="component" value="Chromosome"/>
</dbReference>
<keyword evidence="3" id="KW-1185">Reference proteome</keyword>
<proteinExistence type="predicted"/>
<dbReference type="SUPFAM" id="SSF55729">
    <property type="entry name" value="Acyl-CoA N-acyltransferases (Nat)"/>
    <property type="match status" value="1"/>
</dbReference>
<name>M9RGR5_9RHOB</name>
<dbReference type="eggNOG" id="COG1670">
    <property type="taxonomic scope" value="Bacteria"/>
</dbReference>
<dbReference type="PROSITE" id="PS51186">
    <property type="entry name" value="GNAT"/>
    <property type="match status" value="1"/>
</dbReference>
<evidence type="ECO:0000313" key="3">
    <source>
        <dbReference type="Proteomes" id="UP000004688"/>
    </source>
</evidence>
<dbReference type="GO" id="GO:0016747">
    <property type="term" value="F:acyltransferase activity, transferring groups other than amino-acyl groups"/>
    <property type="evidence" value="ECO:0007669"/>
    <property type="project" value="InterPro"/>
</dbReference>
<dbReference type="RefSeq" id="WP_015494588.1">
    <property type="nucleotide sequence ID" value="NC_020908.1"/>
</dbReference>
<dbReference type="Pfam" id="PF13302">
    <property type="entry name" value="Acetyltransf_3"/>
    <property type="match status" value="1"/>
</dbReference>
<feature type="domain" description="N-acetyltransferase" evidence="1">
    <location>
        <begin position="7"/>
        <end position="151"/>
    </location>
</feature>
<dbReference type="InterPro" id="IPR051531">
    <property type="entry name" value="N-acetyltransferase"/>
</dbReference>
<dbReference type="PANTHER" id="PTHR43792">
    <property type="entry name" value="GNAT FAMILY, PUTATIVE (AFU_ORTHOLOGUE AFUA_3G00765)-RELATED-RELATED"/>
    <property type="match status" value="1"/>
</dbReference>
<dbReference type="KEGG" id="oar:OA238_c12060"/>
<dbReference type="HOGENOM" id="CLU_013985_3_6_5"/>
<organism evidence="2 3">
    <name type="scientific">Octadecabacter arcticus 238</name>
    <dbReference type="NCBI Taxonomy" id="391616"/>
    <lineage>
        <taxon>Bacteria</taxon>
        <taxon>Pseudomonadati</taxon>
        <taxon>Pseudomonadota</taxon>
        <taxon>Alphaproteobacteria</taxon>
        <taxon>Rhodobacterales</taxon>
        <taxon>Roseobacteraceae</taxon>
        <taxon>Octadecabacter</taxon>
    </lineage>
</organism>
<accession>M9RGR5</accession>
<evidence type="ECO:0000259" key="1">
    <source>
        <dbReference type="PROSITE" id="PS51186"/>
    </source>
</evidence>
<sequence>MIFTERLILRGPQAGDLDDMFAIYSDPRAMQYWSTAPHESRAVTKRSLEWRLNDWHSRKTYFQIELDGRLIGNAGNHVDNEVGFILHPDHWRKGIITEAMGAIIPFLWANTDHTELTADADPLNTASVGLLTSLGFTETHRAKGTFCIDGA</sequence>
<dbReference type="OrthoDB" id="9804153at2"/>
<gene>
    <name evidence="2" type="ORF">OA238_c12060</name>
</gene>
<dbReference type="EMBL" id="CP003742">
    <property type="protein sequence ID" value="AGI71382.1"/>
    <property type="molecule type" value="Genomic_DNA"/>
</dbReference>
<dbReference type="AlphaFoldDB" id="M9RGR5"/>
<dbReference type="InterPro" id="IPR016181">
    <property type="entry name" value="Acyl_CoA_acyltransferase"/>
</dbReference>
<reference evidence="2 3" key="1">
    <citation type="journal article" date="2013" name="PLoS ONE">
        <title>Poles Apart: Arctic and Antarctic Octadecabacter strains Share High Genome Plasticity and a New Type of Xanthorhodopsin.</title>
        <authorList>
            <person name="Vollmers J."/>
            <person name="Voget S."/>
            <person name="Dietrich S."/>
            <person name="Gollnow K."/>
            <person name="Smits M."/>
            <person name="Meyer K."/>
            <person name="Brinkhoff T."/>
            <person name="Simon M."/>
            <person name="Daniel R."/>
        </authorList>
    </citation>
    <scope>NUCLEOTIDE SEQUENCE [LARGE SCALE GENOMIC DNA]</scope>
    <source>
        <strain evidence="2 3">238</strain>
    </source>
</reference>